<dbReference type="NCBIfam" id="NF003811">
    <property type="entry name" value="PRK05402.1"/>
    <property type="match status" value="1"/>
</dbReference>
<dbReference type="NCBIfam" id="NF008967">
    <property type="entry name" value="PRK12313.1"/>
    <property type="match status" value="1"/>
</dbReference>
<comment type="function">
    <text evidence="9">Catalyzes the formation of the alpha-1,6-glucosidic linkages in glycogen by scission of a 1,4-alpha-linked oligosaccharide from growing alpha-1,4-glucan chains and the subsequent attachment of the oligosaccharide to the alpha-1,6 position.</text>
</comment>
<dbReference type="EMBL" id="VLKE01000001">
    <property type="protein sequence ID" value="TWH69285.1"/>
    <property type="molecule type" value="Genomic_DNA"/>
</dbReference>
<keyword evidence="14" id="KW-1185">Reference proteome</keyword>
<dbReference type="GO" id="GO:0005978">
    <property type="term" value="P:glycogen biosynthetic process"/>
    <property type="evidence" value="ECO:0007669"/>
    <property type="project" value="UniProtKB-UniRule"/>
</dbReference>
<keyword evidence="5 9" id="KW-0328">Glycosyltransferase</keyword>
<organism evidence="13 14">
    <name type="scientific">Micromonospora olivasterospora</name>
    <dbReference type="NCBI Taxonomy" id="1880"/>
    <lineage>
        <taxon>Bacteria</taxon>
        <taxon>Bacillati</taxon>
        <taxon>Actinomycetota</taxon>
        <taxon>Actinomycetes</taxon>
        <taxon>Micromonosporales</taxon>
        <taxon>Micromonosporaceae</taxon>
        <taxon>Micromonospora</taxon>
    </lineage>
</organism>
<evidence type="ECO:0000313" key="14">
    <source>
        <dbReference type="Proteomes" id="UP000319825"/>
    </source>
</evidence>
<dbReference type="SUPFAM" id="SSF51011">
    <property type="entry name" value="Glycosyl hydrolase domain"/>
    <property type="match status" value="1"/>
</dbReference>
<dbReference type="Pfam" id="PF02806">
    <property type="entry name" value="Alpha-amylase_C"/>
    <property type="match status" value="1"/>
</dbReference>
<evidence type="ECO:0000256" key="2">
    <source>
        <dbReference type="ARBA" id="ARBA00004964"/>
    </source>
</evidence>
<dbReference type="CDD" id="cd02855">
    <property type="entry name" value="E_set_GBE_prok_N"/>
    <property type="match status" value="1"/>
</dbReference>
<comment type="pathway">
    <text evidence="2 9">Glycan biosynthesis; glycogen biosynthesis.</text>
</comment>
<sequence length="700" mass="77711">MDELIAGRAHDPHAVLGAHPADGRTTIRTLRRGAGEVSVLVNGERQPTTRVHEVGVFEATVPGTVLDYRVEVDGAVHDDPYRHPPTLGELDLHLIGEGRHERLWEALGARVLDGGVAFAVWAPNARGVRVVGDFTGWGPHDGWPMRSLGASGVWELFVPGVGAGATYKYRVLGADERWRDKADPLARCAEVPPATASVVHHSTYEWSDADWLVRRARRAPHREPMSVYEVHLGSWRPGLGYRELAEQLTAYVTELGFTHVEFLPVMEHPFGGSWGYQVTGYYAPTSRFGDPDGFRHLVDRLHAAGVGVILDWVPAHFPKDEWALARFDGTPLYEHPDPRRGEHPDWGTYVFDFGRREVRNFLVANALYWLEEFHVDGLRVDAVASMLYLDYSRAEGQWAPNVHGGRENLEAIALLQEVNATVYKHHPGVVMVAEESTAWPGVTRPTSEGGLGFGFKWNMGWMHDTLLYVSKDPIYRQHHHHQLTFSLAYAWSENYVLPISHDEVVHGKGSLAGKMPGDTWQRLANVRALLAYMWAHPGKQLLFMGCELADDREWSEERGLDWYLPHDPARAGVQRLVGDLNRVYRDTPALWAQDTDPAGFRWIAADDVANNTVSFVRIAPDGATLVCVANLSAVPLEGYRIGLPAAGRWTEVLNTDSHHYGGSGVGNLGTVEAEGVPRHGMPASAALRVPPLGVLWLRPG</sequence>
<dbReference type="InterPro" id="IPR006047">
    <property type="entry name" value="GH13_cat_dom"/>
</dbReference>
<feature type="region of interest" description="Disordered" evidence="11">
    <location>
        <begin position="1"/>
        <end position="22"/>
    </location>
</feature>
<evidence type="ECO:0000256" key="11">
    <source>
        <dbReference type="SAM" id="MobiDB-lite"/>
    </source>
</evidence>
<evidence type="ECO:0000256" key="5">
    <source>
        <dbReference type="ARBA" id="ARBA00022676"/>
    </source>
</evidence>
<evidence type="ECO:0000256" key="10">
    <source>
        <dbReference type="PIRSR" id="PIRSR000463-1"/>
    </source>
</evidence>
<dbReference type="SUPFAM" id="SSF81296">
    <property type="entry name" value="E set domains"/>
    <property type="match status" value="2"/>
</dbReference>
<dbReference type="PIRSF" id="PIRSF000463">
    <property type="entry name" value="GlgB"/>
    <property type="match status" value="1"/>
</dbReference>
<evidence type="ECO:0000256" key="9">
    <source>
        <dbReference type="HAMAP-Rule" id="MF_00685"/>
    </source>
</evidence>
<gene>
    <name evidence="9" type="primary">glgB</name>
    <name evidence="13" type="ORF">JD77_04294</name>
</gene>
<dbReference type="OrthoDB" id="9800174at2"/>
<dbReference type="GO" id="GO:0043169">
    <property type="term" value="F:cation binding"/>
    <property type="evidence" value="ECO:0007669"/>
    <property type="project" value="InterPro"/>
</dbReference>
<feature type="active site" description="Proton donor" evidence="9 10">
    <location>
        <position position="434"/>
    </location>
</feature>
<dbReference type="GO" id="GO:0005829">
    <property type="term" value="C:cytosol"/>
    <property type="evidence" value="ECO:0007669"/>
    <property type="project" value="TreeGrafter"/>
</dbReference>
<dbReference type="Pfam" id="PF22019">
    <property type="entry name" value="GlgB_N"/>
    <property type="match status" value="1"/>
</dbReference>
<name>A0A562IF08_MICOL</name>
<dbReference type="Gene3D" id="3.20.20.80">
    <property type="entry name" value="Glycosidases"/>
    <property type="match status" value="1"/>
</dbReference>
<dbReference type="Gene3D" id="2.60.40.10">
    <property type="entry name" value="Immunoglobulins"/>
    <property type="match status" value="2"/>
</dbReference>
<protein>
    <recommendedName>
        <fullName evidence="9">1,4-alpha-glucan branching enzyme GlgB</fullName>
        <ecNumber evidence="9">2.4.1.18</ecNumber>
    </recommendedName>
    <alternativeName>
        <fullName evidence="9">1,4-alpha-D-glucan:1,4-alpha-D-glucan 6-glucosyl-transferase</fullName>
    </alternativeName>
    <alternativeName>
        <fullName evidence="9">Alpha-(1-&gt;4)-glucan branching enzyme</fullName>
    </alternativeName>
    <alternativeName>
        <fullName evidence="9">Glycogen branching enzyme</fullName>
        <shortName evidence="9">BE</shortName>
    </alternativeName>
</protein>
<dbReference type="SMART" id="SM00642">
    <property type="entry name" value="Aamy"/>
    <property type="match status" value="1"/>
</dbReference>
<comment type="catalytic activity">
    <reaction evidence="1 9">
        <text>Transfers a segment of a (1-&gt;4)-alpha-D-glucan chain to a primary hydroxy group in a similar glucan chain.</text>
        <dbReference type="EC" id="2.4.1.18"/>
    </reaction>
</comment>
<dbReference type="GO" id="GO:0004553">
    <property type="term" value="F:hydrolase activity, hydrolyzing O-glycosyl compounds"/>
    <property type="evidence" value="ECO:0007669"/>
    <property type="project" value="InterPro"/>
</dbReference>
<reference evidence="13 14" key="1">
    <citation type="submission" date="2019-07" db="EMBL/GenBank/DDBJ databases">
        <title>R&amp;d 2014.</title>
        <authorList>
            <person name="Klenk H.-P."/>
        </authorList>
    </citation>
    <scope>NUCLEOTIDE SEQUENCE [LARGE SCALE GENOMIC DNA]</scope>
    <source>
        <strain evidence="13 14">DSM 43868</strain>
    </source>
</reference>
<dbReference type="EC" id="2.4.1.18" evidence="9"/>
<dbReference type="PANTHER" id="PTHR43651:SF3">
    <property type="entry name" value="1,4-ALPHA-GLUCAN-BRANCHING ENZYME"/>
    <property type="match status" value="1"/>
</dbReference>
<evidence type="ECO:0000256" key="7">
    <source>
        <dbReference type="ARBA" id="ARBA00023056"/>
    </source>
</evidence>
<evidence type="ECO:0000259" key="12">
    <source>
        <dbReference type="SMART" id="SM00642"/>
    </source>
</evidence>
<keyword evidence="4 9" id="KW-0321">Glycogen metabolism</keyword>
<dbReference type="NCBIfam" id="TIGR01515">
    <property type="entry name" value="branching_enzym"/>
    <property type="match status" value="1"/>
</dbReference>
<evidence type="ECO:0000256" key="8">
    <source>
        <dbReference type="ARBA" id="ARBA00023277"/>
    </source>
</evidence>
<dbReference type="FunFam" id="2.60.40.1180:FF:000002">
    <property type="entry name" value="1,4-alpha-glucan branching enzyme GlgB"/>
    <property type="match status" value="1"/>
</dbReference>
<keyword evidence="6 9" id="KW-0808">Transferase</keyword>
<dbReference type="Proteomes" id="UP000319825">
    <property type="component" value="Unassembled WGS sequence"/>
</dbReference>
<proteinExistence type="inferred from homology"/>
<dbReference type="InterPro" id="IPR054169">
    <property type="entry name" value="GlgB_N"/>
</dbReference>
<dbReference type="InterPro" id="IPR004193">
    <property type="entry name" value="Glyco_hydro_13_N"/>
</dbReference>
<dbReference type="InterPro" id="IPR006048">
    <property type="entry name" value="A-amylase/branching_C"/>
</dbReference>
<dbReference type="Pfam" id="PF00128">
    <property type="entry name" value="Alpha-amylase"/>
    <property type="match status" value="1"/>
</dbReference>
<keyword evidence="7 9" id="KW-0320">Glycogen biosynthesis</keyword>
<dbReference type="HAMAP" id="MF_00685">
    <property type="entry name" value="GlgB"/>
    <property type="match status" value="1"/>
</dbReference>
<dbReference type="UniPathway" id="UPA00164"/>
<dbReference type="SUPFAM" id="SSF51445">
    <property type="entry name" value="(Trans)glycosidases"/>
    <property type="match status" value="1"/>
</dbReference>
<evidence type="ECO:0000256" key="1">
    <source>
        <dbReference type="ARBA" id="ARBA00000826"/>
    </source>
</evidence>
<dbReference type="InterPro" id="IPR014756">
    <property type="entry name" value="Ig_E-set"/>
</dbReference>
<dbReference type="RefSeq" id="WP_145775873.1">
    <property type="nucleotide sequence ID" value="NZ_BAAATQ010000050.1"/>
</dbReference>
<dbReference type="GO" id="GO:0003844">
    <property type="term" value="F:1,4-alpha-glucan branching enzyme activity"/>
    <property type="evidence" value="ECO:0007669"/>
    <property type="project" value="UniProtKB-UniRule"/>
</dbReference>
<dbReference type="CDD" id="cd11322">
    <property type="entry name" value="AmyAc_Glg_BE"/>
    <property type="match status" value="1"/>
</dbReference>
<feature type="active site" description="Nucleophile" evidence="9 10">
    <location>
        <position position="381"/>
    </location>
</feature>
<comment type="similarity">
    <text evidence="3 9">Belongs to the glycosyl hydrolase 13 family. GlgB subfamily.</text>
</comment>
<keyword evidence="8 9" id="KW-0119">Carbohydrate metabolism</keyword>
<dbReference type="AlphaFoldDB" id="A0A562IF08"/>
<dbReference type="FunFam" id="3.20.20.80:FF:000003">
    <property type="entry name" value="1,4-alpha-glucan branching enzyme GlgB"/>
    <property type="match status" value="1"/>
</dbReference>
<comment type="subunit">
    <text evidence="9">Monomer.</text>
</comment>
<evidence type="ECO:0000313" key="13">
    <source>
        <dbReference type="EMBL" id="TWH69285.1"/>
    </source>
</evidence>
<dbReference type="InterPro" id="IPR006407">
    <property type="entry name" value="GlgB"/>
</dbReference>
<dbReference type="InterPro" id="IPR013780">
    <property type="entry name" value="Glyco_hydro_b"/>
</dbReference>
<feature type="domain" description="Glycosyl hydrolase family 13 catalytic" evidence="12">
    <location>
        <begin position="229"/>
        <end position="570"/>
    </location>
</feature>
<dbReference type="InterPro" id="IPR037439">
    <property type="entry name" value="Branching_enzy"/>
</dbReference>
<evidence type="ECO:0000256" key="6">
    <source>
        <dbReference type="ARBA" id="ARBA00022679"/>
    </source>
</evidence>
<dbReference type="PANTHER" id="PTHR43651">
    <property type="entry name" value="1,4-ALPHA-GLUCAN-BRANCHING ENZYME"/>
    <property type="match status" value="1"/>
</dbReference>
<dbReference type="InterPro" id="IPR044143">
    <property type="entry name" value="GlgB_N_E_set_prok"/>
</dbReference>
<evidence type="ECO:0000256" key="4">
    <source>
        <dbReference type="ARBA" id="ARBA00022600"/>
    </source>
</evidence>
<accession>A0A562IF08</accession>
<dbReference type="InterPro" id="IPR017853">
    <property type="entry name" value="GH"/>
</dbReference>
<dbReference type="InterPro" id="IPR013783">
    <property type="entry name" value="Ig-like_fold"/>
</dbReference>
<dbReference type="Gene3D" id="2.60.40.1180">
    <property type="entry name" value="Golgi alpha-mannosidase II"/>
    <property type="match status" value="1"/>
</dbReference>
<evidence type="ECO:0000256" key="3">
    <source>
        <dbReference type="ARBA" id="ARBA00009000"/>
    </source>
</evidence>
<dbReference type="Pfam" id="PF02922">
    <property type="entry name" value="CBM_48"/>
    <property type="match status" value="1"/>
</dbReference>
<comment type="caution">
    <text evidence="13">The sequence shown here is derived from an EMBL/GenBank/DDBJ whole genome shotgun (WGS) entry which is preliminary data.</text>
</comment>